<dbReference type="EMBL" id="MAMP01000021">
    <property type="protein sequence ID" value="OES44687.1"/>
    <property type="molecule type" value="Genomic_DNA"/>
</dbReference>
<evidence type="ECO:0000313" key="2">
    <source>
        <dbReference type="Proteomes" id="UP000095658"/>
    </source>
</evidence>
<name>A0A1E7DNM4_9BACI</name>
<evidence type="ECO:0008006" key="3">
    <source>
        <dbReference type="Google" id="ProtNLM"/>
    </source>
</evidence>
<dbReference type="InterPro" id="IPR012347">
    <property type="entry name" value="Ferritin-like"/>
</dbReference>
<organism evidence="1 2">
    <name type="scientific">Domibacillus iocasae</name>
    <dbReference type="NCBI Taxonomy" id="1714016"/>
    <lineage>
        <taxon>Bacteria</taxon>
        <taxon>Bacillati</taxon>
        <taxon>Bacillota</taxon>
        <taxon>Bacilli</taxon>
        <taxon>Bacillales</taxon>
        <taxon>Bacillaceae</taxon>
        <taxon>Domibacillus</taxon>
    </lineage>
</organism>
<accession>A0A1E7DNM4</accession>
<dbReference type="OrthoDB" id="1934429at2"/>
<evidence type="ECO:0000313" key="1">
    <source>
        <dbReference type="EMBL" id="OES44687.1"/>
    </source>
</evidence>
<sequence length="170" mass="18221">MGILSGNPKDEPLHYGEVYTLWVGSLSAKGMAAGYSTLLNHAGDGDLKKLVEQGIKLSKDEAMAYDEVLKANGVALPPAPPERPKADLNDIPDGARFTDPEIAAALSRDVAVGVTACSQAMAQCIREDVGALYTRFHGEKVKYGGEVLRLNKEKGWLVPPPLHREPGEAK</sequence>
<dbReference type="Pfam" id="PF11553">
    <property type="entry name" value="DUF3231"/>
    <property type="match status" value="1"/>
</dbReference>
<gene>
    <name evidence="1" type="ORF">BA724_05245</name>
</gene>
<dbReference type="RefSeq" id="WP_069938310.1">
    <property type="nucleotide sequence ID" value="NZ_MAMP01000021.1"/>
</dbReference>
<dbReference type="AlphaFoldDB" id="A0A1E7DNM4"/>
<dbReference type="InterPro" id="IPR021617">
    <property type="entry name" value="DUF3231"/>
</dbReference>
<reference evidence="1 2" key="1">
    <citation type="submission" date="2016-06" db="EMBL/GenBank/DDBJ databases">
        <title>Domibacillus iocasae genome sequencing.</title>
        <authorList>
            <person name="Verma A."/>
            <person name="Pal Y."/>
            <person name="Ojha A.K."/>
            <person name="Krishnamurthi S."/>
        </authorList>
    </citation>
    <scope>NUCLEOTIDE SEQUENCE [LARGE SCALE GENOMIC DNA]</scope>
    <source>
        <strain evidence="1 2">DSM 29979</strain>
    </source>
</reference>
<dbReference type="Proteomes" id="UP000095658">
    <property type="component" value="Unassembled WGS sequence"/>
</dbReference>
<proteinExistence type="predicted"/>
<protein>
    <recommendedName>
        <fullName evidence="3">DUF3231 domain-containing protein</fullName>
    </recommendedName>
</protein>
<dbReference type="STRING" id="1714016.BA724_05245"/>
<dbReference type="Gene3D" id="1.20.1260.10">
    <property type="match status" value="1"/>
</dbReference>
<keyword evidence="2" id="KW-1185">Reference proteome</keyword>
<comment type="caution">
    <text evidence="1">The sequence shown here is derived from an EMBL/GenBank/DDBJ whole genome shotgun (WGS) entry which is preliminary data.</text>
</comment>